<keyword evidence="6" id="KW-0226">DNA condensation</keyword>
<evidence type="ECO:0000256" key="2">
    <source>
        <dbReference type="ARBA" id="ARBA00006005"/>
    </source>
</evidence>
<keyword evidence="7 9" id="KW-0539">Nucleus</keyword>
<evidence type="ECO:0000256" key="10">
    <source>
        <dbReference type="SAM" id="Coils"/>
    </source>
</evidence>
<dbReference type="EMBL" id="JBBWWR010000007">
    <property type="protein sequence ID" value="KAK8963380.1"/>
    <property type="molecule type" value="Genomic_DNA"/>
</dbReference>
<comment type="similarity">
    <text evidence="2">Belongs to the SMC family. SMC4 subfamily.</text>
</comment>
<dbReference type="InterPro" id="IPR003395">
    <property type="entry name" value="RecF/RecN/SMC_N"/>
</dbReference>
<evidence type="ECO:0000259" key="11">
    <source>
        <dbReference type="SMART" id="SM00968"/>
    </source>
</evidence>
<keyword evidence="4" id="KW-0067">ATP-binding</keyword>
<accession>A0ABR2MIJ9</accession>
<dbReference type="InterPro" id="IPR024704">
    <property type="entry name" value="SMC"/>
</dbReference>
<sequence>MGGWPAAAAEAAGSMPLMRPRLFITQMVLRNFKSYAGEQRIGPFDKSFSAVVGPNGSGKSNVIDAMLFVFGKRAKQMRLNKVSELIHNSSNHQNLDNAEVSVYFQEIVDLDDGSFEVVKGSDFVITRMAFRDNSSKYYINDRGSNFTEVTKKLKEKGVDLDNNRFLILQGEVEQISLMKPKAQGPHDEGFLEYLEDIIGTLQYVEKIEVAFKELESLNEKRSTTVQMVKLAEKEKDNLESVKDEAEAYMLKELTLLKYKENATKLAIEDANAHVTELQQNVVRLEENRKIDRETIKVNLKTLKELEGVYNSHLKTQEDLDNEMRICKDEFKKFERQDVKYQEDRNHIKQKIKKSEDKVRKDSSKIDEIKKDSEESSYLIPKLEEEIPKLQQLLQNEEKVLEEIIESSKAETEKYFSELNEVRAELEPWESKLIEHKGKLDVALSENKLLKGKHAADRAAYEDAEQQLRDIDDKLRAKNEHIAVLRAKIEQNKLQASEARKLEAECISKQDSLIPLEQAARQKVAEFESTLQSEQSQGSVLKEIMRAKESKEIEGIYGRLGDLGAIDSKYDIAISTACPALDYIVVEKTDAAQACVELLRKKNLGIATFMILEKQTGYAQKLHQKVRTPEGVPRLFDLVIVKEDRLKLAFFVALGNTVVAKDLDQATRIAYGEDREFRRVVTHEGALFEKSGTMSGGGSKPRGGKMGTSIRMSISSETIVTAKKEHSELESHLKILGQRINDAAKRYQACERAESQLELELAKSQKEVDSYTTQQRYIEKQLGALKAASEPKKDELSRLKELEDIISSEDMEVNNLSRCSSNLRDRVAELQKNIENAGGELLKNQKMKVSEIQSDIDKAGSEVNRLKVKIAAGEKMTKKLTKSIEEVKKEKENLIVEKEKMETSFKSIEQKAFEVEENYKKTQALIDKHKDVLDETKSEYNKLKKNMDELRAAEVDTDFKMQDMKKALKDWEMKVKSFRKRIDDIEVEIGRHVDQIQRDAVDQDKLQATLTDSSLSEDCDLKRVTEMVTLLESQLKDMNPNLDSISEYRKKLIIYNERVEELNAATQERDNLKRQYDGLRKQRLDEFMAGFNIISLKLKEMYQMITLGGDAELELVDSLDPFSEGVVFSVRPPKKSWKNIANLSGGEKTLSSLALVFALHHFKPTPLYVMDEIDAALDFKNVSIVGHYVKDRTKDAQFIIISLRNNMFELADRLVGIYKTDNCTKSITINPKSFADPSEAF</sequence>
<evidence type="ECO:0000256" key="4">
    <source>
        <dbReference type="ARBA" id="ARBA00022840"/>
    </source>
</evidence>
<dbReference type="Pfam" id="PF06470">
    <property type="entry name" value="SMC_hinge"/>
    <property type="match status" value="1"/>
</dbReference>
<dbReference type="SUPFAM" id="SSF52540">
    <property type="entry name" value="P-loop containing nucleoside triphosphate hydrolases"/>
    <property type="match status" value="1"/>
</dbReference>
<keyword evidence="13" id="KW-1185">Reference proteome</keyword>
<reference evidence="12 13" key="1">
    <citation type="journal article" date="2022" name="Nat. Plants">
        <title>Genomes of leafy and leafless Platanthera orchids illuminate the evolution of mycoheterotrophy.</title>
        <authorList>
            <person name="Li M.H."/>
            <person name="Liu K.W."/>
            <person name="Li Z."/>
            <person name="Lu H.C."/>
            <person name="Ye Q.L."/>
            <person name="Zhang D."/>
            <person name="Wang J.Y."/>
            <person name="Li Y.F."/>
            <person name="Zhong Z.M."/>
            <person name="Liu X."/>
            <person name="Yu X."/>
            <person name="Liu D.K."/>
            <person name="Tu X.D."/>
            <person name="Liu B."/>
            <person name="Hao Y."/>
            <person name="Liao X.Y."/>
            <person name="Jiang Y.T."/>
            <person name="Sun W.H."/>
            <person name="Chen J."/>
            <person name="Chen Y.Q."/>
            <person name="Ai Y."/>
            <person name="Zhai J.W."/>
            <person name="Wu S.S."/>
            <person name="Zhou Z."/>
            <person name="Hsiao Y.Y."/>
            <person name="Wu W.L."/>
            <person name="Chen Y.Y."/>
            <person name="Lin Y.F."/>
            <person name="Hsu J.L."/>
            <person name="Li C.Y."/>
            <person name="Wang Z.W."/>
            <person name="Zhao X."/>
            <person name="Zhong W.Y."/>
            <person name="Ma X.K."/>
            <person name="Ma L."/>
            <person name="Huang J."/>
            <person name="Chen G.Z."/>
            <person name="Huang M.Z."/>
            <person name="Huang L."/>
            <person name="Peng D.H."/>
            <person name="Luo Y.B."/>
            <person name="Zou S.Q."/>
            <person name="Chen S.P."/>
            <person name="Lan S."/>
            <person name="Tsai W.C."/>
            <person name="Van de Peer Y."/>
            <person name="Liu Z.J."/>
        </authorList>
    </citation>
    <scope>NUCLEOTIDE SEQUENCE [LARGE SCALE GENOMIC DNA]</scope>
    <source>
        <strain evidence="12">Lor288</strain>
    </source>
</reference>
<evidence type="ECO:0000256" key="5">
    <source>
        <dbReference type="ARBA" id="ARBA00023054"/>
    </source>
</evidence>
<feature type="coiled-coil region" evidence="10">
    <location>
        <begin position="214"/>
        <end position="406"/>
    </location>
</feature>
<feature type="coiled-coil region" evidence="10">
    <location>
        <begin position="460"/>
        <end position="536"/>
    </location>
</feature>
<dbReference type="PANTHER" id="PTHR18937:SF172">
    <property type="entry name" value="STRUCTURAL MAINTENANCE OF CHROMOSOMES PROTEIN"/>
    <property type="match status" value="1"/>
</dbReference>
<evidence type="ECO:0000256" key="7">
    <source>
        <dbReference type="ARBA" id="ARBA00023242"/>
    </source>
</evidence>
<feature type="coiled-coil region" evidence="10">
    <location>
        <begin position="739"/>
        <end position="773"/>
    </location>
</feature>
<comment type="caution">
    <text evidence="12">The sequence shown here is derived from an EMBL/GenBank/DDBJ whole genome shotgun (WGS) entry which is preliminary data.</text>
</comment>
<proteinExistence type="inferred from homology"/>
<dbReference type="Gene3D" id="3.40.50.300">
    <property type="entry name" value="P-loop containing nucleotide triphosphate hydrolases"/>
    <property type="match status" value="2"/>
</dbReference>
<feature type="domain" description="SMC hinge" evidence="11">
    <location>
        <begin position="553"/>
        <end position="669"/>
    </location>
</feature>
<dbReference type="InterPro" id="IPR010935">
    <property type="entry name" value="SMC_hinge"/>
</dbReference>
<name>A0ABR2MIJ9_9ASPA</name>
<evidence type="ECO:0000256" key="9">
    <source>
        <dbReference type="PIRNR" id="PIRNR005719"/>
    </source>
</evidence>
<evidence type="ECO:0000256" key="3">
    <source>
        <dbReference type="ARBA" id="ARBA00022741"/>
    </source>
</evidence>
<evidence type="ECO:0000256" key="8">
    <source>
        <dbReference type="ARBA" id="ARBA00023254"/>
    </source>
</evidence>
<feature type="coiled-coil region" evidence="10">
    <location>
        <begin position="812"/>
        <end position="839"/>
    </location>
</feature>
<dbReference type="InterPro" id="IPR027417">
    <property type="entry name" value="P-loop_NTPase"/>
</dbReference>
<dbReference type="SMART" id="SM00968">
    <property type="entry name" value="SMC_hinge"/>
    <property type="match status" value="1"/>
</dbReference>
<organism evidence="12 13">
    <name type="scientific">Platanthera guangdongensis</name>
    <dbReference type="NCBI Taxonomy" id="2320717"/>
    <lineage>
        <taxon>Eukaryota</taxon>
        <taxon>Viridiplantae</taxon>
        <taxon>Streptophyta</taxon>
        <taxon>Embryophyta</taxon>
        <taxon>Tracheophyta</taxon>
        <taxon>Spermatophyta</taxon>
        <taxon>Magnoliopsida</taxon>
        <taxon>Liliopsida</taxon>
        <taxon>Asparagales</taxon>
        <taxon>Orchidaceae</taxon>
        <taxon>Orchidoideae</taxon>
        <taxon>Orchideae</taxon>
        <taxon>Orchidinae</taxon>
        <taxon>Platanthera</taxon>
    </lineage>
</organism>
<protein>
    <recommendedName>
        <fullName evidence="9">Structural maintenance of chromosomes protein</fullName>
    </recommendedName>
</protein>
<keyword evidence="3" id="KW-0547">Nucleotide-binding</keyword>
<feature type="coiled-coil region" evidence="10">
    <location>
        <begin position="876"/>
        <end position="987"/>
    </location>
</feature>
<dbReference type="PIRSF" id="PIRSF005719">
    <property type="entry name" value="SMC"/>
    <property type="match status" value="1"/>
</dbReference>
<dbReference type="Gene3D" id="3.30.70.1620">
    <property type="match status" value="1"/>
</dbReference>
<evidence type="ECO:0000256" key="1">
    <source>
        <dbReference type="ARBA" id="ARBA00004123"/>
    </source>
</evidence>
<dbReference type="SUPFAM" id="SSF75553">
    <property type="entry name" value="Smc hinge domain"/>
    <property type="match status" value="1"/>
</dbReference>
<feature type="coiled-coil region" evidence="10">
    <location>
        <begin position="1044"/>
        <end position="1081"/>
    </location>
</feature>
<evidence type="ECO:0000256" key="6">
    <source>
        <dbReference type="ARBA" id="ARBA00023067"/>
    </source>
</evidence>
<keyword evidence="5 10" id="KW-0175">Coiled coil</keyword>
<dbReference type="InterPro" id="IPR036277">
    <property type="entry name" value="SMC_hinge_sf"/>
</dbReference>
<dbReference type="Proteomes" id="UP001412067">
    <property type="component" value="Unassembled WGS sequence"/>
</dbReference>
<gene>
    <name evidence="12" type="primary">SMC4</name>
    <name evidence="12" type="ORF">KSP40_PGU002043</name>
</gene>
<evidence type="ECO:0000313" key="12">
    <source>
        <dbReference type="EMBL" id="KAK8963380.1"/>
    </source>
</evidence>
<evidence type="ECO:0000313" key="13">
    <source>
        <dbReference type="Proteomes" id="UP001412067"/>
    </source>
</evidence>
<dbReference type="PANTHER" id="PTHR18937">
    <property type="entry name" value="STRUCTURAL MAINTENANCE OF CHROMOSOMES SMC FAMILY MEMBER"/>
    <property type="match status" value="1"/>
</dbReference>
<dbReference type="Gene3D" id="1.20.1060.20">
    <property type="match status" value="1"/>
</dbReference>
<dbReference type="Pfam" id="PF02463">
    <property type="entry name" value="SMC_N"/>
    <property type="match status" value="1"/>
</dbReference>
<keyword evidence="8" id="KW-0469">Meiosis</keyword>
<comment type="subcellular location">
    <subcellularLocation>
        <location evidence="1 9">Nucleus</location>
    </subcellularLocation>
</comment>